<dbReference type="PANTHER" id="PTHR32347">
    <property type="entry name" value="EFFLUX SYSTEM COMPONENT YKNX-RELATED"/>
    <property type="match status" value="1"/>
</dbReference>
<evidence type="ECO:0000256" key="3">
    <source>
        <dbReference type="SAM" id="MobiDB-lite"/>
    </source>
</evidence>
<proteinExistence type="predicted"/>
<protein>
    <submittedName>
        <fullName evidence="5">HlyD family efflux transporter periplasmic adaptor subunit</fullName>
    </submittedName>
</protein>
<keyword evidence="4" id="KW-0472">Membrane</keyword>
<keyword evidence="6" id="KW-1185">Reference proteome</keyword>
<evidence type="ECO:0000256" key="4">
    <source>
        <dbReference type="SAM" id="Phobius"/>
    </source>
</evidence>
<keyword evidence="4" id="KW-0812">Transmembrane</keyword>
<dbReference type="RefSeq" id="WP_315723918.1">
    <property type="nucleotide sequence ID" value="NZ_JAVUPU010000002.1"/>
</dbReference>
<dbReference type="Gene3D" id="2.40.30.170">
    <property type="match status" value="1"/>
</dbReference>
<evidence type="ECO:0000313" key="6">
    <source>
        <dbReference type="Proteomes" id="UP001259572"/>
    </source>
</evidence>
<comment type="subcellular location">
    <subcellularLocation>
        <location evidence="1">Cell envelope</location>
    </subcellularLocation>
</comment>
<dbReference type="Proteomes" id="UP001259572">
    <property type="component" value="Unassembled WGS sequence"/>
</dbReference>
<dbReference type="EMBL" id="JAVUPU010000002">
    <property type="protein sequence ID" value="MDT9598136.1"/>
    <property type="molecule type" value="Genomic_DNA"/>
</dbReference>
<evidence type="ECO:0000256" key="1">
    <source>
        <dbReference type="ARBA" id="ARBA00004196"/>
    </source>
</evidence>
<keyword evidence="4" id="KW-1133">Transmembrane helix</keyword>
<name>A0ABU3Q409_9SPHN</name>
<keyword evidence="2" id="KW-0175">Coiled coil</keyword>
<evidence type="ECO:0000313" key="5">
    <source>
        <dbReference type="EMBL" id="MDT9598136.1"/>
    </source>
</evidence>
<organism evidence="5 6">
    <name type="scientific">Sphingosinicella rhizophila</name>
    <dbReference type="NCBI Taxonomy" id="3050082"/>
    <lineage>
        <taxon>Bacteria</taxon>
        <taxon>Pseudomonadati</taxon>
        <taxon>Pseudomonadota</taxon>
        <taxon>Alphaproteobacteria</taxon>
        <taxon>Sphingomonadales</taxon>
        <taxon>Sphingosinicellaceae</taxon>
        <taxon>Sphingosinicella</taxon>
    </lineage>
</organism>
<comment type="caution">
    <text evidence="5">The sequence shown here is derived from an EMBL/GenBank/DDBJ whole genome shotgun (WGS) entry which is preliminary data.</text>
</comment>
<gene>
    <name evidence="5" type="ORF">RQX22_04120</name>
</gene>
<dbReference type="Gene3D" id="2.40.50.100">
    <property type="match status" value="1"/>
</dbReference>
<dbReference type="Gene3D" id="1.10.287.470">
    <property type="entry name" value="Helix hairpin bin"/>
    <property type="match status" value="1"/>
</dbReference>
<evidence type="ECO:0000256" key="2">
    <source>
        <dbReference type="ARBA" id="ARBA00023054"/>
    </source>
</evidence>
<dbReference type="PANTHER" id="PTHR32347:SF23">
    <property type="entry name" value="BLL5650 PROTEIN"/>
    <property type="match status" value="1"/>
</dbReference>
<feature type="transmembrane region" description="Helical" evidence="4">
    <location>
        <begin position="25"/>
        <end position="43"/>
    </location>
</feature>
<dbReference type="InterPro" id="IPR050465">
    <property type="entry name" value="UPF0194_transport"/>
</dbReference>
<feature type="region of interest" description="Disordered" evidence="3">
    <location>
        <begin position="321"/>
        <end position="340"/>
    </location>
</feature>
<sequence>MAETDNPAGPVPPEPRRRSKLAARWPFLLLVLLILALLIWLVVRPVAAEEETLTGYIQSDNLYLSSSVAGTIRSVAVERGDVVEAGSHAFTIDPASLGAEAGGARAGVVEAQAQAALELENVAVARAEYQAQVVEAQRMADDLRRYLAADAAKAGAVARQQIDAARAAAVAAARQREAARARADAASARVKAARARIAAAGESLRGAETRVDELAPVVPARSRVEDVLYQPGEWVAANKPVVSLIPDNKVKVRFYAPQSTLPLYRPGQTIRFTCDGCPPDLTARIDYVSPRPEYTPPVIYSHESRDKLVFMVEARPARPQRLAPGQPVDIVPLGRSDRPR</sequence>
<accession>A0ABU3Q409</accession>
<reference evidence="5 6" key="1">
    <citation type="submission" date="2023-05" db="EMBL/GenBank/DDBJ databases">
        <authorList>
            <person name="Guo Y."/>
        </authorList>
    </citation>
    <scope>NUCLEOTIDE SEQUENCE [LARGE SCALE GENOMIC DNA]</scope>
    <source>
        <strain evidence="5 6">GR2756</strain>
    </source>
</reference>